<organism evidence="1">
    <name type="scientific">Opuntia streptacantha</name>
    <name type="common">Prickly pear cactus</name>
    <name type="synonym">Opuntia cardona</name>
    <dbReference type="NCBI Taxonomy" id="393608"/>
    <lineage>
        <taxon>Eukaryota</taxon>
        <taxon>Viridiplantae</taxon>
        <taxon>Streptophyta</taxon>
        <taxon>Embryophyta</taxon>
        <taxon>Tracheophyta</taxon>
        <taxon>Spermatophyta</taxon>
        <taxon>Magnoliopsida</taxon>
        <taxon>eudicotyledons</taxon>
        <taxon>Gunneridae</taxon>
        <taxon>Pentapetalae</taxon>
        <taxon>Caryophyllales</taxon>
        <taxon>Cactineae</taxon>
        <taxon>Cactaceae</taxon>
        <taxon>Opuntioideae</taxon>
        <taxon>Opuntia</taxon>
    </lineage>
</organism>
<reference evidence="1" key="2">
    <citation type="submission" date="2020-07" db="EMBL/GenBank/DDBJ databases">
        <authorList>
            <person name="Vera ALvarez R."/>
            <person name="Arias-Moreno D.M."/>
            <person name="Jimenez-Jacinto V."/>
            <person name="Jimenez-Bremont J.F."/>
            <person name="Swaminathan K."/>
            <person name="Moose S.P."/>
            <person name="Guerrero-Gonzalez M.L."/>
            <person name="Marino-Ramirez L."/>
            <person name="Landsman D."/>
            <person name="Rodriguez-Kessler M."/>
            <person name="Delgado-Sanchez P."/>
        </authorList>
    </citation>
    <scope>NUCLEOTIDE SEQUENCE</scope>
    <source>
        <tissue evidence="1">Cladode</tissue>
    </source>
</reference>
<evidence type="ECO:0000313" key="1">
    <source>
        <dbReference type="EMBL" id="MBA4678314.1"/>
    </source>
</evidence>
<proteinExistence type="predicted"/>
<dbReference type="EMBL" id="GISG01278983">
    <property type="protein sequence ID" value="MBA4678314.1"/>
    <property type="molecule type" value="Transcribed_RNA"/>
</dbReference>
<dbReference type="AlphaFoldDB" id="A0A7C9AX69"/>
<protein>
    <submittedName>
        <fullName evidence="1">Uncharacterized protein</fullName>
    </submittedName>
</protein>
<name>A0A7C9AX69_OPUST</name>
<sequence>MMATKLETAPILHLLIHLWTELSLDRVLPFRKRREKRRSRKLRIRLARRSERTVIPVSRRPIPVPSGSWKHQCALHIARISMSVCLTDSSGLNFLSNYGVCLSDVL</sequence>
<reference evidence="1" key="1">
    <citation type="journal article" date="2013" name="J. Plant Res.">
        <title>Effect of fungi and light on seed germination of three Opuntia species from semiarid lands of central Mexico.</title>
        <authorList>
            <person name="Delgado-Sanchez P."/>
            <person name="Jimenez-Bremont J.F."/>
            <person name="Guerrero-Gonzalez Mde L."/>
            <person name="Flores J."/>
        </authorList>
    </citation>
    <scope>NUCLEOTIDE SEQUENCE</scope>
    <source>
        <tissue evidence="1">Cladode</tissue>
    </source>
</reference>
<accession>A0A7C9AX69</accession>